<evidence type="ECO:0000256" key="1">
    <source>
        <dbReference type="SAM" id="MobiDB-lite"/>
    </source>
</evidence>
<feature type="compositionally biased region" description="Basic residues" evidence="1">
    <location>
        <begin position="112"/>
        <end position="124"/>
    </location>
</feature>
<feature type="compositionally biased region" description="Low complexity" evidence="1">
    <location>
        <begin position="153"/>
        <end position="165"/>
    </location>
</feature>
<feature type="region of interest" description="Disordered" evidence="1">
    <location>
        <begin position="103"/>
        <end position="226"/>
    </location>
</feature>
<sequence length="264" mass="28605">MSSKIARSCDQSCASSGKTLAGEKPKAARTLLYGRGSCLAPRSPGKLCTVLTERLCPVVSASETNRRGPVVIRAAAEAAEERGSLGSTRLQRSVMQLRGCEKGSEALGPHASRWRAPKGPRKSGSRSCRDQSKQHEAAETRARRPGRVRATRPRVSSSRALRASSGQPELQKSVGREVRGRARSPRGCRRLARPEKSRLRGARSTTKGRGPEGDVKSSRSSVSWEQAARRKVNSLNPFLMAAVKVPSGPQLRLLSILACENFFH</sequence>
<proteinExistence type="predicted"/>
<evidence type="ECO:0000313" key="2">
    <source>
        <dbReference type="EMBL" id="KAH7248444.1"/>
    </source>
</evidence>
<dbReference type="AlphaFoldDB" id="A0A9P9KCY2"/>
<feature type="compositionally biased region" description="Basic residues" evidence="1">
    <location>
        <begin position="181"/>
        <end position="191"/>
    </location>
</feature>
<evidence type="ECO:0000313" key="3">
    <source>
        <dbReference type="Proteomes" id="UP000736672"/>
    </source>
</evidence>
<keyword evidence="3" id="KW-1185">Reference proteome</keyword>
<name>A0A9P9KCY2_FUSSL</name>
<dbReference type="OrthoDB" id="4967664at2759"/>
<dbReference type="EMBL" id="JAGTJS010000014">
    <property type="protein sequence ID" value="KAH7248444.1"/>
    <property type="molecule type" value="Genomic_DNA"/>
</dbReference>
<feature type="compositionally biased region" description="Basic residues" evidence="1">
    <location>
        <begin position="143"/>
        <end position="152"/>
    </location>
</feature>
<protein>
    <submittedName>
        <fullName evidence="2">Uncharacterized protein</fullName>
    </submittedName>
</protein>
<gene>
    <name evidence="2" type="ORF">B0J15DRAFT_63274</name>
</gene>
<reference evidence="2" key="1">
    <citation type="journal article" date="2021" name="Nat. Commun.">
        <title>Genetic determinants of endophytism in the Arabidopsis root mycobiome.</title>
        <authorList>
            <person name="Mesny F."/>
            <person name="Miyauchi S."/>
            <person name="Thiergart T."/>
            <person name="Pickel B."/>
            <person name="Atanasova L."/>
            <person name="Karlsson M."/>
            <person name="Huettel B."/>
            <person name="Barry K.W."/>
            <person name="Haridas S."/>
            <person name="Chen C."/>
            <person name="Bauer D."/>
            <person name="Andreopoulos W."/>
            <person name="Pangilinan J."/>
            <person name="LaButti K."/>
            <person name="Riley R."/>
            <person name="Lipzen A."/>
            <person name="Clum A."/>
            <person name="Drula E."/>
            <person name="Henrissat B."/>
            <person name="Kohler A."/>
            <person name="Grigoriev I.V."/>
            <person name="Martin F.M."/>
            <person name="Hacquard S."/>
        </authorList>
    </citation>
    <scope>NUCLEOTIDE SEQUENCE</scope>
    <source>
        <strain evidence="2">FSSC 5 MPI-SDFR-AT-0091</strain>
    </source>
</reference>
<comment type="caution">
    <text evidence="2">The sequence shown here is derived from an EMBL/GenBank/DDBJ whole genome shotgun (WGS) entry which is preliminary data.</text>
</comment>
<organism evidence="2 3">
    <name type="scientific">Fusarium solani</name>
    <name type="common">Filamentous fungus</name>
    <dbReference type="NCBI Taxonomy" id="169388"/>
    <lineage>
        <taxon>Eukaryota</taxon>
        <taxon>Fungi</taxon>
        <taxon>Dikarya</taxon>
        <taxon>Ascomycota</taxon>
        <taxon>Pezizomycotina</taxon>
        <taxon>Sordariomycetes</taxon>
        <taxon>Hypocreomycetidae</taxon>
        <taxon>Hypocreales</taxon>
        <taxon>Nectriaceae</taxon>
        <taxon>Fusarium</taxon>
        <taxon>Fusarium solani species complex</taxon>
    </lineage>
</organism>
<feature type="compositionally biased region" description="Polar residues" evidence="1">
    <location>
        <begin position="1"/>
        <end position="18"/>
    </location>
</feature>
<dbReference type="Proteomes" id="UP000736672">
    <property type="component" value="Unassembled WGS sequence"/>
</dbReference>
<feature type="region of interest" description="Disordered" evidence="1">
    <location>
        <begin position="1"/>
        <end position="20"/>
    </location>
</feature>
<accession>A0A9P9KCY2</accession>
<feature type="compositionally biased region" description="Basic and acidic residues" evidence="1">
    <location>
        <begin position="127"/>
        <end position="142"/>
    </location>
</feature>